<feature type="compositionally biased region" description="Low complexity" evidence="1">
    <location>
        <begin position="462"/>
        <end position="481"/>
    </location>
</feature>
<reference evidence="2 3" key="1">
    <citation type="submission" date="2016-11" db="EMBL/GenBank/DDBJ databases">
        <authorList>
            <person name="Jaros S."/>
            <person name="Januszkiewicz K."/>
            <person name="Wedrychowicz H."/>
        </authorList>
    </citation>
    <scope>NUCLEOTIDE SEQUENCE [LARGE SCALE GENOMIC DNA]</scope>
    <source>
        <strain evidence="2 3">DSM 46144</strain>
    </source>
</reference>
<dbReference type="OrthoDB" id="246789at2"/>
<name>A0A1M7R903_9ACTN</name>
<feature type="compositionally biased region" description="Gly residues" evidence="1">
    <location>
        <begin position="503"/>
        <end position="529"/>
    </location>
</feature>
<keyword evidence="3" id="KW-1185">Reference proteome</keyword>
<dbReference type="Proteomes" id="UP000184440">
    <property type="component" value="Unassembled WGS sequence"/>
</dbReference>
<feature type="region of interest" description="Disordered" evidence="1">
    <location>
        <begin position="452"/>
        <end position="534"/>
    </location>
</feature>
<dbReference type="EMBL" id="FRCS01000008">
    <property type="protein sequence ID" value="SHN42726.1"/>
    <property type="molecule type" value="Genomic_DNA"/>
</dbReference>
<sequence length="685" mass="69232">MNQPLPPVDALVLADGVDALPGRLRKRLDAAVSKVAGWTVSVDGAEWSVHVDDATVVTLRTVDGAVRAADNARCTCLLAPACLHRAAVLSAAPVATEEAAGATDPATGAASDATEAPAEEPGDEPAATGLSAVQRAAADAVWSAAGAVLTAGVTGSGVVLRAALLRAAHDARAHGLHHLAAGARQVAAHLQDARSGAPQYRLGTLSDDLRALLLLAHRLRDPGLPDAEAAPLLGTARREYTARGSLRLVGLCSVPVLARSGHAGTATYTVDRDGVFWLVADIYPGDVQRAAVTGDAGIPLGEGLLSHRELARAGLMVTGATASESRQLGAGQGVRAVRSGGATWDEAPLAALWDEPVEAQLDRAFAAIELPVQDRPAGADLLFLRVEIIGSASGGVLAVTEDERLVTLAIAIDGPELAYRDNLRVLAAAGGVALRLIGRPDPARPGVVHALAIAPDGPAPDGPASDAPAPDGPASDAPAPESDGRASNGPASDDADGPSPGSGPDGPDGPGGPGGPGGPDGPGGPGGPGADRLAGLRLPAAWGGHADLGYDRLHRSMITGPLAGLTPAPADGPPSDSPAPLAGDPALRLLRRHLDRTVEGGRAVQAFARGDQQLLRRSRWETGADLLATLNASARPGHRDTFGRLADDDGRRFVVAWLAAAVYEQAAASALSRASWSPGSGLTQD</sequence>
<organism evidence="2 3">
    <name type="scientific">Cryptosporangium aurantiacum</name>
    <dbReference type="NCBI Taxonomy" id="134849"/>
    <lineage>
        <taxon>Bacteria</taxon>
        <taxon>Bacillati</taxon>
        <taxon>Actinomycetota</taxon>
        <taxon>Actinomycetes</taxon>
        <taxon>Cryptosporangiales</taxon>
        <taxon>Cryptosporangiaceae</taxon>
        <taxon>Cryptosporangium</taxon>
    </lineage>
</organism>
<feature type="region of interest" description="Disordered" evidence="1">
    <location>
        <begin position="99"/>
        <end position="126"/>
    </location>
</feature>
<feature type="compositionally biased region" description="Low complexity" evidence="1">
    <location>
        <begin position="99"/>
        <end position="116"/>
    </location>
</feature>
<evidence type="ECO:0008006" key="4">
    <source>
        <dbReference type="Google" id="ProtNLM"/>
    </source>
</evidence>
<proteinExistence type="predicted"/>
<evidence type="ECO:0000313" key="2">
    <source>
        <dbReference type="EMBL" id="SHN42726.1"/>
    </source>
</evidence>
<gene>
    <name evidence="2" type="ORF">SAMN05443668_108333</name>
</gene>
<dbReference type="STRING" id="134849.SAMN05443668_108333"/>
<protein>
    <recommendedName>
        <fullName evidence="4">SWIM-type domain-containing protein</fullName>
    </recommendedName>
</protein>
<dbReference type="AlphaFoldDB" id="A0A1M7R903"/>
<evidence type="ECO:0000313" key="3">
    <source>
        <dbReference type="Proteomes" id="UP000184440"/>
    </source>
</evidence>
<dbReference type="RefSeq" id="WP_073260557.1">
    <property type="nucleotide sequence ID" value="NZ_FRCS01000008.1"/>
</dbReference>
<evidence type="ECO:0000256" key="1">
    <source>
        <dbReference type="SAM" id="MobiDB-lite"/>
    </source>
</evidence>
<accession>A0A1M7R903</accession>